<protein>
    <submittedName>
        <fullName evidence="6">Uncharacterized protein</fullName>
    </submittedName>
</protein>
<evidence type="ECO:0000313" key="7">
    <source>
        <dbReference type="Proteomes" id="UP001301350"/>
    </source>
</evidence>
<keyword evidence="3" id="KW-0819">tRNA processing</keyword>
<keyword evidence="7" id="KW-1185">Reference proteome</keyword>
<evidence type="ECO:0000313" key="6">
    <source>
        <dbReference type="EMBL" id="KAK4534496.1"/>
    </source>
</evidence>
<evidence type="ECO:0000256" key="1">
    <source>
        <dbReference type="ARBA" id="ARBA00004123"/>
    </source>
</evidence>
<dbReference type="GO" id="GO:0005829">
    <property type="term" value="C:cytosol"/>
    <property type="evidence" value="ECO:0007669"/>
    <property type="project" value="TreeGrafter"/>
</dbReference>
<evidence type="ECO:0000256" key="2">
    <source>
        <dbReference type="ARBA" id="ARBA00005546"/>
    </source>
</evidence>
<dbReference type="Pfam" id="PF08617">
    <property type="entry name" value="CGI-121"/>
    <property type="match status" value="1"/>
</dbReference>
<comment type="subcellular location">
    <subcellularLocation>
        <location evidence="1">Nucleus</location>
    </subcellularLocation>
</comment>
<dbReference type="AlphaFoldDB" id="A0AAV9IQZ7"/>
<dbReference type="GO" id="GO:0002949">
    <property type="term" value="P:tRNA threonylcarbamoyladenosine modification"/>
    <property type="evidence" value="ECO:0007669"/>
    <property type="project" value="TreeGrafter"/>
</dbReference>
<comment type="similarity">
    <text evidence="2 5">Belongs to the CGI121/TPRKB family.</text>
</comment>
<reference evidence="6 7" key="1">
    <citation type="submission" date="2022-07" db="EMBL/GenBank/DDBJ databases">
        <title>Genome-wide signatures of adaptation to extreme environments.</title>
        <authorList>
            <person name="Cho C.H."/>
            <person name="Yoon H.S."/>
        </authorList>
    </citation>
    <scope>NUCLEOTIDE SEQUENCE [LARGE SCALE GENOMIC DNA]</scope>
    <source>
        <strain evidence="6 7">DBV 063 E5</strain>
    </source>
</reference>
<gene>
    <name evidence="6" type="ORF">CDCA_CDCA02G0521</name>
</gene>
<comment type="caution">
    <text evidence="6">The sequence shown here is derived from an EMBL/GenBank/DDBJ whole genome shotgun (WGS) entry which is preliminary data.</text>
</comment>
<proteinExistence type="inferred from homology"/>
<name>A0AAV9IQZ7_CYACA</name>
<dbReference type="EMBL" id="JANCYW010000002">
    <property type="protein sequence ID" value="KAK4534496.1"/>
    <property type="molecule type" value="Genomic_DNA"/>
</dbReference>
<organism evidence="6 7">
    <name type="scientific">Cyanidium caldarium</name>
    <name type="common">Red alga</name>
    <dbReference type="NCBI Taxonomy" id="2771"/>
    <lineage>
        <taxon>Eukaryota</taxon>
        <taxon>Rhodophyta</taxon>
        <taxon>Bangiophyceae</taxon>
        <taxon>Cyanidiales</taxon>
        <taxon>Cyanidiaceae</taxon>
        <taxon>Cyanidium</taxon>
    </lineage>
</organism>
<dbReference type="GO" id="GO:0000408">
    <property type="term" value="C:EKC/KEOPS complex"/>
    <property type="evidence" value="ECO:0007669"/>
    <property type="project" value="TreeGrafter"/>
</dbReference>
<dbReference type="InterPro" id="IPR013926">
    <property type="entry name" value="CGI121/TPRKB"/>
</dbReference>
<dbReference type="GO" id="GO:0005634">
    <property type="term" value="C:nucleus"/>
    <property type="evidence" value="ECO:0007669"/>
    <property type="project" value="UniProtKB-SubCell"/>
</dbReference>
<dbReference type="Gene3D" id="3.30.2380.10">
    <property type="entry name" value="CGI121/TPRKB"/>
    <property type="match status" value="1"/>
</dbReference>
<keyword evidence="4 5" id="KW-0539">Nucleus</keyword>
<evidence type="ECO:0000256" key="5">
    <source>
        <dbReference type="RuleBase" id="RU004398"/>
    </source>
</evidence>
<dbReference type="PANTHER" id="PTHR15840">
    <property type="entry name" value="CGI-121 FAMILY MEMBER"/>
    <property type="match status" value="1"/>
</dbReference>
<dbReference type="SUPFAM" id="SSF143870">
    <property type="entry name" value="PF0523-like"/>
    <property type="match status" value="1"/>
</dbReference>
<dbReference type="Proteomes" id="UP001301350">
    <property type="component" value="Unassembled WGS sequence"/>
</dbReference>
<sequence>MLRLELALYPRHVYYLWMLEGAAAADWPAVWEQLRALGDVVALIDAAVVFHRHQLETAVQVALSRHLAGRGRARHLHTEVVFALAAHRKINEGLRLVGVAAATRRVLGVAVDASEDALEKLQRILRDAGAVSRDDGPDEAAFFRRLREDADLQRIEQLYGVRPRAEAVCTLIAASGVAR</sequence>
<dbReference type="PANTHER" id="PTHR15840:SF10">
    <property type="entry name" value="EKC_KEOPS COMPLEX SUBUNIT TPRKB"/>
    <property type="match status" value="1"/>
</dbReference>
<evidence type="ECO:0000256" key="3">
    <source>
        <dbReference type="ARBA" id="ARBA00022694"/>
    </source>
</evidence>
<evidence type="ECO:0000256" key="4">
    <source>
        <dbReference type="ARBA" id="ARBA00023242"/>
    </source>
</evidence>
<accession>A0AAV9IQZ7</accession>
<dbReference type="InterPro" id="IPR036504">
    <property type="entry name" value="CGI121/TPRKB_sf"/>
</dbReference>